<reference evidence="1 2" key="1">
    <citation type="journal article" date="2022" name="Hortic Res">
        <title>A haplotype resolved chromosomal level avocado genome allows analysis of novel avocado genes.</title>
        <authorList>
            <person name="Nath O."/>
            <person name="Fletcher S.J."/>
            <person name="Hayward A."/>
            <person name="Shaw L.M."/>
            <person name="Masouleh A.K."/>
            <person name="Furtado A."/>
            <person name="Henry R.J."/>
            <person name="Mitter N."/>
        </authorList>
    </citation>
    <scope>NUCLEOTIDE SEQUENCE [LARGE SCALE GENOMIC DNA]</scope>
    <source>
        <strain evidence="2">cv. Hass</strain>
    </source>
</reference>
<evidence type="ECO:0000313" key="2">
    <source>
        <dbReference type="Proteomes" id="UP001234297"/>
    </source>
</evidence>
<accession>A0ACC2L5K5</accession>
<organism evidence="1 2">
    <name type="scientific">Persea americana</name>
    <name type="common">Avocado</name>
    <dbReference type="NCBI Taxonomy" id="3435"/>
    <lineage>
        <taxon>Eukaryota</taxon>
        <taxon>Viridiplantae</taxon>
        <taxon>Streptophyta</taxon>
        <taxon>Embryophyta</taxon>
        <taxon>Tracheophyta</taxon>
        <taxon>Spermatophyta</taxon>
        <taxon>Magnoliopsida</taxon>
        <taxon>Magnoliidae</taxon>
        <taxon>Laurales</taxon>
        <taxon>Lauraceae</taxon>
        <taxon>Persea</taxon>
    </lineage>
</organism>
<dbReference type="Proteomes" id="UP001234297">
    <property type="component" value="Chromosome 6"/>
</dbReference>
<proteinExistence type="predicted"/>
<dbReference type="EMBL" id="CM056814">
    <property type="protein sequence ID" value="KAJ8628382.1"/>
    <property type="molecule type" value="Genomic_DNA"/>
</dbReference>
<name>A0ACC2L5K5_PERAE</name>
<protein>
    <submittedName>
        <fullName evidence="1">Uncharacterized protein</fullName>
    </submittedName>
</protein>
<comment type="caution">
    <text evidence="1">The sequence shown here is derived from an EMBL/GenBank/DDBJ whole genome shotgun (WGS) entry which is preliminary data.</text>
</comment>
<gene>
    <name evidence="1" type="ORF">MRB53_021689</name>
</gene>
<sequence>MGGQQRKPSDRFIRSSHHKQVRKSCNFGWKRKKFWSCNAFVVSRNTTATIFDTGNLVLTEMSEEGNVNKNHLWQSFDDPSDSFISRMEINVNLRTKEKKVLTSWRSEDDPAPGNYLFGLEAKVIPQLFIWNGSIPYWRSGQWNGRTFIGMPCMYDVYINGPTLVEKDGIVYYVHSYSTDEYSRLWLDCKGRFWQENWDEWRKEWNSTWMKLLTQCDVYGTCGPLGICKETESLGYTCLHLDTGHLYISRDVVFIECDYPLSKSVAVPPLPPTSLPLVVNTFPTVQISTNEGVIQTSHGHSASQHMSGSPRPSSPPTNGVHSPLPLSLSGSNHGHMPSFTTPSGPASPYIPSLIVEAELGLASPPQPAIGPGYAPVPDSNPASVLGPGYAPEHAQVATHPMVTRNQDRTKRPKEYPDFLCLKALLLHAQMMLSLLVLHRPLKIPNGELPWRKMDHLADIFTKPLGSKRFIALRGKLTVAQSCLRGCVKEK</sequence>
<keyword evidence="2" id="KW-1185">Reference proteome</keyword>
<evidence type="ECO:0000313" key="1">
    <source>
        <dbReference type="EMBL" id="KAJ8628382.1"/>
    </source>
</evidence>